<accession>A0A6A4I3D2</accession>
<evidence type="ECO:0008006" key="3">
    <source>
        <dbReference type="Google" id="ProtNLM"/>
    </source>
</evidence>
<dbReference type="OrthoDB" id="3131632at2759"/>
<name>A0A6A4I3D2_9AGAR</name>
<proteinExistence type="predicted"/>
<organism evidence="1 2">
    <name type="scientific">Gymnopus androsaceus JB14</name>
    <dbReference type="NCBI Taxonomy" id="1447944"/>
    <lineage>
        <taxon>Eukaryota</taxon>
        <taxon>Fungi</taxon>
        <taxon>Dikarya</taxon>
        <taxon>Basidiomycota</taxon>
        <taxon>Agaricomycotina</taxon>
        <taxon>Agaricomycetes</taxon>
        <taxon>Agaricomycetidae</taxon>
        <taxon>Agaricales</taxon>
        <taxon>Marasmiineae</taxon>
        <taxon>Omphalotaceae</taxon>
        <taxon>Gymnopus</taxon>
    </lineage>
</organism>
<dbReference type="Proteomes" id="UP000799118">
    <property type="component" value="Unassembled WGS sequence"/>
</dbReference>
<dbReference type="EMBL" id="ML769416">
    <property type="protein sequence ID" value="KAE9404460.1"/>
    <property type="molecule type" value="Genomic_DNA"/>
</dbReference>
<evidence type="ECO:0000313" key="2">
    <source>
        <dbReference type="Proteomes" id="UP000799118"/>
    </source>
</evidence>
<dbReference type="Gene3D" id="3.80.10.10">
    <property type="entry name" value="Ribonuclease Inhibitor"/>
    <property type="match status" value="1"/>
</dbReference>
<keyword evidence="2" id="KW-1185">Reference proteome</keyword>
<dbReference type="InterPro" id="IPR032675">
    <property type="entry name" value="LRR_dom_sf"/>
</dbReference>
<sequence length="407" mass="46251">MSNILKYASRDSIRFFALSEWQFYSGPNKQVFGLPDVFGNNADVVRGTGAFNSLETLALVLEFQKKTMATSENLLRALCRPSLTRLELHIRPGSPSTPVISYPQLPKSCPNLQRLALDVDSRADIKSIPRILNSEAFTFSFLTEFSVSDIEFPEPFLRRHPNIRVLRFRGQNIPHINDPSFLPKLAHFEGLPSSFVSLFGHGIRPIEYLKLFAVERLKKNETGLLQYLFRTKTIRYLSLEPEFLGLATVGFSWDDVLAVITSCPGLTTFICPLDFDAGRTDHLETVYKTLLENLPNLEHLNLWIETPDVDVQQIHHDAHKQAIESAIALSRHRSLKSVQLKVMAFYELYEDLDGNPVYDSIRDEYWFSFMREAGADTVVSTSGMNMRTEDDSDEGLILESFSGGREF</sequence>
<evidence type="ECO:0000313" key="1">
    <source>
        <dbReference type="EMBL" id="KAE9404460.1"/>
    </source>
</evidence>
<dbReference type="SUPFAM" id="SSF52047">
    <property type="entry name" value="RNI-like"/>
    <property type="match status" value="1"/>
</dbReference>
<reference evidence="1" key="1">
    <citation type="journal article" date="2019" name="Environ. Microbiol.">
        <title>Fungal ecological strategies reflected in gene transcription - a case study of two litter decomposers.</title>
        <authorList>
            <person name="Barbi F."/>
            <person name="Kohler A."/>
            <person name="Barry K."/>
            <person name="Baskaran P."/>
            <person name="Daum C."/>
            <person name="Fauchery L."/>
            <person name="Ihrmark K."/>
            <person name="Kuo A."/>
            <person name="LaButti K."/>
            <person name="Lipzen A."/>
            <person name="Morin E."/>
            <person name="Grigoriev I.V."/>
            <person name="Henrissat B."/>
            <person name="Lindahl B."/>
            <person name="Martin F."/>
        </authorList>
    </citation>
    <scope>NUCLEOTIDE SEQUENCE</scope>
    <source>
        <strain evidence="1">JB14</strain>
    </source>
</reference>
<gene>
    <name evidence="1" type="ORF">BT96DRAFT_989283</name>
</gene>
<dbReference type="AlphaFoldDB" id="A0A6A4I3D2"/>
<protein>
    <recommendedName>
        <fullName evidence="3">F-box domain-containing protein</fullName>
    </recommendedName>
</protein>